<dbReference type="OMA" id="FQPNTCA"/>
<feature type="compositionally biased region" description="Acidic residues" evidence="1">
    <location>
        <begin position="133"/>
        <end position="145"/>
    </location>
</feature>
<dbReference type="VEuPathDB" id="FungiDB:CC77DRAFT_669329"/>
<accession>A0A177D172</accession>
<organism evidence="3 5">
    <name type="scientific">Alternaria alternata</name>
    <name type="common">Alternaria rot fungus</name>
    <name type="synonym">Torula alternata</name>
    <dbReference type="NCBI Taxonomy" id="5599"/>
    <lineage>
        <taxon>Eukaryota</taxon>
        <taxon>Fungi</taxon>
        <taxon>Dikarya</taxon>
        <taxon>Ascomycota</taxon>
        <taxon>Pezizomycotina</taxon>
        <taxon>Dothideomycetes</taxon>
        <taxon>Pleosporomycetidae</taxon>
        <taxon>Pleosporales</taxon>
        <taxon>Pleosporineae</taxon>
        <taxon>Pleosporaceae</taxon>
        <taxon>Alternaria</taxon>
        <taxon>Alternaria sect. Alternaria</taxon>
        <taxon>Alternaria alternata complex</taxon>
    </lineage>
</organism>
<proteinExistence type="predicted"/>
<gene>
    <name evidence="4" type="ORF">AA0117_g10531</name>
    <name evidence="3" type="ORF">CC77DRAFT_669329</name>
</gene>
<reference evidence="6" key="2">
    <citation type="journal article" date="2019" name="bioRxiv">
        <title>Genomics, evolutionary history and diagnostics of the Alternaria alternata species group including apple and Asian pear pathotypes.</title>
        <authorList>
            <person name="Armitage A.D."/>
            <person name="Cockerton H.M."/>
            <person name="Sreenivasaprasad S."/>
            <person name="Woodhall J.W."/>
            <person name="Lane C.R."/>
            <person name="Harrison R.J."/>
            <person name="Clarkson J.P."/>
        </authorList>
    </citation>
    <scope>NUCLEOTIDE SEQUENCE [LARGE SCALE GENOMIC DNA]</scope>
    <source>
        <strain evidence="6">FERA 1177</strain>
    </source>
</reference>
<evidence type="ECO:0008006" key="7">
    <source>
        <dbReference type="Google" id="ProtNLM"/>
    </source>
</evidence>
<name>A0A177D172_ALTAL</name>
<dbReference type="EMBL" id="PDXD01000041">
    <property type="protein sequence ID" value="RYN70355.1"/>
    <property type="molecule type" value="Genomic_DNA"/>
</dbReference>
<feature type="chain" id="PRO_5040669859" description="Ecp2 effector protein domain-containing protein" evidence="2">
    <location>
        <begin position="20"/>
        <end position="215"/>
    </location>
</feature>
<feature type="region of interest" description="Disordered" evidence="1">
    <location>
        <begin position="125"/>
        <end position="145"/>
    </location>
</feature>
<reference evidence="4" key="3">
    <citation type="journal article" date="2019" name="J. ISSAAS">
        <title>Genomics, evolutionary history and diagnostics of the Alternaria alternata species group including apple and Asian pear pathotypes.</title>
        <authorList>
            <person name="Armitage A.D."/>
            <person name="Cockerton H.M."/>
            <person name="Sreenivasaprasad S."/>
            <person name="Woodhall J."/>
            <person name="Lane C."/>
            <person name="Harrison R.J."/>
            <person name="Clarkson J.P."/>
        </authorList>
    </citation>
    <scope>NUCLEOTIDE SEQUENCE</scope>
    <source>
        <strain evidence="4">FERA 1177</strain>
    </source>
</reference>
<dbReference type="AlphaFoldDB" id="A0A177D172"/>
<evidence type="ECO:0000313" key="6">
    <source>
        <dbReference type="Proteomes" id="UP000291422"/>
    </source>
</evidence>
<evidence type="ECO:0000313" key="3">
    <source>
        <dbReference type="EMBL" id="OAG13424.1"/>
    </source>
</evidence>
<reference evidence="3 5" key="1">
    <citation type="submission" date="2016-05" db="EMBL/GenBank/DDBJ databases">
        <title>Comparative analysis of secretome profiles of manganese(II)-oxidizing ascomycete fungi.</title>
        <authorList>
            <consortium name="DOE Joint Genome Institute"/>
            <person name="Zeiner C.A."/>
            <person name="Purvine S.O."/>
            <person name="Zink E.M."/>
            <person name="Wu S."/>
            <person name="Pasa-Tolic L."/>
            <person name="Chaput D.L."/>
            <person name="Haridas S."/>
            <person name="Grigoriev I.V."/>
            <person name="Santelli C.M."/>
            <person name="Hansel C.M."/>
        </authorList>
    </citation>
    <scope>NUCLEOTIDE SEQUENCE [LARGE SCALE GENOMIC DNA]</scope>
    <source>
        <strain evidence="3 5">SRC1lrK2f</strain>
    </source>
</reference>
<keyword evidence="2" id="KW-0732">Signal</keyword>
<keyword evidence="5" id="KW-1185">Reference proteome</keyword>
<dbReference type="EMBL" id="KV441511">
    <property type="protein sequence ID" value="OAG13424.1"/>
    <property type="molecule type" value="Genomic_DNA"/>
</dbReference>
<evidence type="ECO:0000313" key="4">
    <source>
        <dbReference type="EMBL" id="RYN70355.1"/>
    </source>
</evidence>
<dbReference type="RefSeq" id="XP_018378845.1">
    <property type="nucleotide sequence ID" value="XM_018532691.1"/>
</dbReference>
<protein>
    <recommendedName>
        <fullName evidence="7">Ecp2 effector protein domain-containing protein</fullName>
    </recommendedName>
</protein>
<feature type="signal peptide" evidence="2">
    <location>
        <begin position="1"/>
        <end position="19"/>
    </location>
</feature>
<dbReference type="Proteomes" id="UP000291422">
    <property type="component" value="Unassembled WGS sequence"/>
</dbReference>
<evidence type="ECO:0000313" key="5">
    <source>
        <dbReference type="Proteomes" id="UP000077248"/>
    </source>
</evidence>
<sequence length="215" mass="22886">MPSLTSILALGALTTLAAADNIYTYTKPGCTGPAFFFKDIDHNVCAVSITGNATSTADAIAKGLTTVASGKLEVQETGKKHFLAWDEGPASNADGPLQCGTISKNIAVKERETCISGSIHGFSWTEPGADGNDSNDFDMDDDDADDVDDKVKRQANDDPIWTCTGSTDPDAVHIGGKYYNVDDIPAADKEALMECAWNDVTPGAEFDKYIFTPDF</sequence>
<dbReference type="Proteomes" id="UP000077248">
    <property type="component" value="Unassembled WGS sequence"/>
</dbReference>
<dbReference type="KEGG" id="aalt:CC77DRAFT_669329"/>
<dbReference type="GeneID" id="29118285"/>
<evidence type="ECO:0000256" key="1">
    <source>
        <dbReference type="SAM" id="MobiDB-lite"/>
    </source>
</evidence>
<evidence type="ECO:0000256" key="2">
    <source>
        <dbReference type="SAM" id="SignalP"/>
    </source>
</evidence>